<keyword evidence="1" id="KW-0175">Coiled coil</keyword>
<dbReference type="GeneTree" id="ENSGT00940000175059"/>
<protein>
    <recommendedName>
        <fullName evidence="3">Coiled-coil domain-containing protein</fullName>
    </recommendedName>
</protein>
<evidence type="ECO:0000256" key="1">
    <source>
        <dbReference type="SAM" id="Coils"/>
    </source>
</evidence>
<reference evidence="4" key="2">
    <citation type="submission" date="2025-09" db="UniProtKB">
        <authorList>
            <consortium name="Ensembl"/>
        </authorList>
    </citation>
    <scope>IDENTIFICATION</scope>
</reference>
<evidence type="ECO:0000256" key="2">
    <source>
        <dbReference type="SAM" id="MobiDB-lite"/>
    </source>
</evidence>
<evidence type="ECO:0000313" key="5">
    <source>
        <dbReference type="Proteomes" id="UP000694392"/>
    </source>
</evidence>
<proteinExistence type="predicted"/>
<dbReference type="AlphaFoldDB" id="A0A8D0HN35"/>
<reference evidence="4" key="1">
    <citation type="submission" date="2025-08" db="UniProtKB">
        <authorList>
            <consortium name="Ensembl"/>
        </authorList>
    </citation>
    <scope>IDENTIFICATION</scope>
</reference>
<feature type="compositionally biased region" description="Basic and acidic residues" evidence="2">
    <location>
        <begin position="114"/>
        <end position="124"/>
    </location>
</feature>
<feature type="compositionally biased region" description="Basic and acidic residues" evidence="2">
    <location>
        <begin position="158"/>
        <end position="173"/>
    </location>
</feature>
<feature type="compositionally biased region" description="Basic and acidic residues" evidence="2">
    <location>
        <begin position="1"/>
        <end position="30"/>
    </location>
</feature>
<feature type="compositionally biased region" description="Basic and acidic residues" evidence="2">
    <location>
        <begin position="79"/>
        <end position="88"/>
    </location>
</feature>
<feature type="domain" description="Coiled-coil" evidence="3">
    <location>
        <begin position="49"/>
        <end position="154"/>
    </location>
</feature>
<feature type="region of interest" description="Disordered" evidence="2">
    <location>
        <begin position="1"/>
        <end position="124"/>
    </location>
</feature>
<sequence>METKTVIRRYETRRNARREEPTSKSQIDWKRTRRQNILLDSDEDDDDDESACTSEELTPSEDESHEKDTTVDNENSFSNHKEKGHDDAVTEDVEEEECIALGKRKRSSTSVMYDSDKSDDSDIPVRKVLAKRRCILDEDECSQEWKHNKAPSAEEEANDKKQKQTMKLKELSRRRSFQTSSSSERYEEHEDEVAAEEEKSYKLPLTPSESSDVADNDSMKDFIVEDEEECAEHEEDENQFQERQLAMSNSQLLERYVPNFTRCDPSVHIQRVIKAFLINAIDDTFLKSLYGKLN</sequence>
<dbReference type="Ensembl" id="ENSSPUT00000026133.1">
    <property type="protein sequence ID" value="ENSSPUP00000024492.1"/>
    <property type="gene ID" value="ENSSPUG00000018764.1"/>
</dbReference>
<keyword evidence="5" id="KW-1185">Reference proteome</keyword>
<organism evidence="4 5">
    <name type="scientific">Sphenodon punctatus</name>
    <name type="common">Tuatara</name>
    <name type="synonym">Hatteria punctata</name>
    <dbReference type="NCBI Taxonomy" id="8508"/>
    <lineage>
        <taxon>Eukaryota</taxon>
        <taxon>Metazoa</taxon>
        <taxon>Chordata</taxon>
        <taxon>Craniata</taxon>
        <taxon>Vertebrata</taxon>
        <taxon>Euteleostomi</taxon>
        <taxon>Lepidosauria</taxon>
        <taxon>Sphenodontia</taxon>
        <taxon>Sphenodontidae</taxon>
        <taxon>Sphenodon</taxon>
    </lineage>
</organism>
<dbReference type="Proteomes" id="UP000694392">
    <property type="component" value="Unplaced"/>
</dbReference>
<dbReference type="InterPro" id="IPR025244">
    <property type="entry name" value="CCDC82"/>
</dbReference>
<evidence type="ECO:0000259" key="3">
    <source>
        <dbReference type="Pfam" id="PF13846"/>
    </source>
</evidence>
<feature type="region of interest" description="Disordered" evidence="2">
    <location>
        <begin position="140"/>
        <end position="217"/>
    </location>
</feature>
<dbReference type="Pfam" id="PF13846">
    <property type="entry name" value="DUF4196"/>
    <property type="match status" value="1"/>
</dbReference>
<name>A0A8D0HN35_SPHPU</name>
<feature type="coiled-coil region" evidence="1">
    <location>
        <begin position="223"/>
        <end position="251"/>
    </location>
</feature>
<feature type="compositionally biased region" description="Acidic residues" evidence="2">
    <location>
        <begin position="89"/>
        <end position="98"/>
    </location>
</feature>
<feature type="compositionally biased region" description="Acidic residues" evidence="2">
    <location>
        <begin position="40"/>
        <end position="50"/>
    </location>
</feature>
<accession>A0A8D0HN35</accession>
<evidence type="ECO:0000313" key="4">
    <source>
        <dbReference type="Ensembl" id="ENSSPUP00000024492.1"/>
    </source>
</evidence>